<organism evidence="1 2">
    <name type="scientific">Murinocardiopsis flavida</name>
    <dbReference type="NCBI Taxonomy" id="645275"/>
    <lineage>
        <taxon>Bacteria</taxon>
        <taxon>Bacillati</taxon>
        <taxon>Actinomycetota</taxon>
        <taxon>Actinomycetes</taxon>
        <taxon>Streptosporangiales</taxon>
        <taxon>Nocardiopsidaceae</taxon>
        <taxon>Murinocardiopsis</taxon>
    </lineage>
</organism>
<dbReference type="Proteomes" id="UP000240542">
    <property type="component" value="Unassembled WGS sequence"/>
</dbReference>
<evidence type="ECO:0000313" key="1">
    <source>
        <dbReference type="EMBL" id="PSK88733.1"/>
    </source>
</evidence>
<protein>
    <submittedName>
        <fullName evidence="1">Uncharacterized protein</fullName>
    </submittedName>
</protein>
<evidence type="ECO:0000313" key="2">
    <source>
        <dbReference type="Proteomes" id="UP000240542"/>
    </source>
</evidence>
<keyword evidence="2" id="KW-1185">Reference proteome</keyword>
<sequence>MSLDEPRPLAREISAFLTTLRHRTENRTLGVPPASGDADVLAWKSSLLDRIAAQTDDPETHQVAANARTQLDAARSAETRGGGL</sequence>
<dbReference type="EMBL" id="PYGA01000029">
    <property type="protein sequence ID" value="PSK88733.1"/>
    <property type="molecule type" value="Genomic_DNA"/>
</dbReference>
<dbReference type="AlphaFoldDB" id="A0A2P8CUU3"/>
<dbReference type="RefSeq" id="WP_106586387.1">
    <property type="nucleotide sequence ID" value="NZ_PYGA01000029.1"/>
</dbReference>
<dbReference type="OrthoDB" id="3436988at2"/>
<comment type="caution">
    <text evidence="1">The sequence shown here is derived from an EMBL/GenBank/DDBJ whole genome shotgun (WGS) entry which is preliminary data.</text>
</comment>
<proteinExistence type="predicted"/>
<accession>A0A2P8CUU3</accession>
<name>A0A2P8CUU3_9ACTN</name>
<reference evidence="1 2" key="1">
    <citation type="submission" date="2018-03" db="EMBL/GenBank/DDBJ databases">
        <title>Genomic Encyclopedia of Archaeal and Bacterial Type Strains, Phase II (KMG-II): from individual species to whole genera.</title>
        <authorList>
            <person name="Goeker M."/>
        </authorList>
    </citation>
    <scope>NUCLEOTIDE SEQUENCE [LARGE SCALE GENOMIC DNA]</scope>
    <source>
        <strain evidence="1 2">DSM 45312</strain>
    </source>
</reference>
<gene>
    <name evidence="1" type="ORF">CLV63_12919</name>
</gene>